<dbReference type="Pfam" id="PF13378">
    <property type="entry name" value="MR_MLE_C"/>
    <property type="match status" value="1"/>
</dbReference>
<evidence type="ECO:0000259" key="3">
    <source>
        <dbReference type="SMART" id="SM00922"/>
    </source>
</evidence>
<dbReference type="InterPro" id="IPR013341">
    <property type="entry name" value="Mandelate_racemase_N_dom"/>
</dbReference>
<keyword evidence="5" id="KW-1185">Reference proteome</keyword>
<dbReference type="SUPFAM" id="SSF51604">
    <property type="entry name" value="Enolase C-terminal domain-like"/>
    <property type="match status" value="1"/>
</dbReference>
<comment type="caution">
    <text evidence="4">The sequence shown here is derived from an EMBL/GenBank/DDBJ whole genome shotgun (WGS) entry which is preliminary data.</text>
</comment>
<keyword evidence="1" id="KW-0456">Lyase</keyword>
<evidence type="ECO:0000256" key="2">
    <source>
        <dbReference type="SAM" id="MobiDB-lite"/>
    </source>
</evidence>
<dbReference type="InterPro" id="IPR029017">
    <property type="entry name" value="Enolase-like_N"/>
</dbReference>
<dbReference type="SMART" id="SM00922">
    <property type="entry name" value="MR_MLE"/>
    <property type="match status" value="1"/>
</dbReference>
<dbReference type="Gene3D" id="3.30.390.10">
    <property type="entry name" value="Enolase-like, N-terminal domain"/>
    <property type="match status" value="1"/>
</dbReference>
<reference evidence="4 5" key="1">
    <citation type="journal article" date="2016" name="Sci. Rep.">
        <title>Metabolic traits of an uncultured archaeal lineage -MSBL1- from brine pools of the Red Sea.</title>
        <authorList>
            <person name="Mwirichia R."/>
            <person name="Alam I."/>
            <person name="Rashid M."/>
            <person name="Vinu M."/>
            <person name="Ba-Alawi W."/>
            <person name="Anthony Kamau A."/>
            <person name="Kamanda Ngugi D."/>
            <person name="Goker M."/>
            <person name="Klenk H.P."/>
            <person name="Bajic V."/>
            <person name="Stingl U."/>
        </authorList>
    </citation>
    <scope>NUCLEOTIDE SEQUENCE [LARGE SCALE GENOMIC DNA]</scope>
    <source>
        <strain evidence="4">SCGC-AAA259A05</strain>
    </source>
</reference>
<dbReference type="InterPro" id="IPR029065">
    <property type="entry name" value="Enolase_C-like"/>
</dbReference>
<dbReference type="PANTHER" id="PTHR48080">
    <property type="entry name" value="D-GALACTONATE DEHYDRATASE-RELATED"/>
    <property type="match status" value="1"/>
</dbReference>
<evidence type="ECO:0000256" key="1">
    <source>
        <dbReference type="ARBA" id="ARBA00023239"/>
    </source>
</evidence>
<organism evidence="4 5">
    <name type="scientific">candidate division MSBL1 archaeon SCGC-AAA259A05</name>
    <dbReference type="NCBI Taxonomy" id="1698259"/>
    <lineage>
        <taxon>Archaea</taxon>
        <taxon>Methanobacteriati</taxon>
        <taxon>Methanobacteriota</taxon>
        <taxon>candidate division MSBL1</taxon>
    </lineage>
</organism>
<feature type="domain" description="Mandelate racemase/muconate lactonizing enzyme C-terminal" evidence="3">
    <location>
        <begin position="163"/>
        <end position="264"/>
    </location>
</feature>
<sequence length="399" mass="44295">MEITNVNAYPLSTPRPDVGKDKPDHYLPNWEKLSEAGVRSNYSSCLVEIETDSDLAGYGESIVREVPEAHVKIIENLFQGILLGEDPTDVKELWDAMFSSLRTRGHYGGYFVEALSGVDLALWDLIGKIEGVPVYELLGGQRRDKIKAYASSLYWHYLEESTPESAAEEAKELVKSGHDQIKIKLGMSKMGGGENADTILVRAVRKEVGADVELMVDANSAYELDEAKRIGEQLGQEGVLWFEEPLPPHDLDGYGELADDLKMWVAGGESLFTRYDFEGFIKKGGFDVVQPDIARCGGLTEFLRIVDLCRERGLKIAPHVGLSGPGARAAALNASTALEDDLFLTYEYMYKKDNPLATDLVSREIEEFSNGHMKLPQDPGLGLEPKWDAIEKYDVRKGN</sequence>
<dbReference type="PANTHER" id="PTHR48080:SF2">
    <property type="entry name" value="D-GALACTONATE DEHYDRATASE"/>
    <property type="match status" value="1"/>
</dbReference>
<name>A0A133UBD0_9EURY</name>
<proteinExistence type="predicted"/>
<dbReference type="SFLD" id="SFLDG00179">
    <property type="entry name" value="mandelate_racemase"/>
    <property type="match status" value="1"/>
</dbReference>
<dbReference type="InterPro" id="IPR036849">
    <property type="entry name" value="Enolase-like_C_sf"/>
</dbReference>
<dbReference type="Proteomes" id="UP000070163">
    <property type="component" value="Unassembled WGS sequence"/>
</dbReference>
<protein>
    <recommendedName>
        <fullName evidence="3">Mandelate racemase/muconate lactonizing enzyme C-terminal domain-containing protein</fullName>
    </recommendedName>
</protein>
<dbReference type="InterPro" id="IPR013342">
    <property type="entry name" value="Mandelate_racemase_C"/>
</dbReference>
<dbReference type="PROSITE" id="PS00908">
    <property type="entry name" value="MR_MLE_1"/>
    <property type="match status" value="1"/>
</dbReference>
<feature type="region of interest" description="Disordered" evidence="2">
    <location>
        <begin position="1"/>
        <end position="22"/>
    </location>
</feature>
<dbReference type="InterPro" id="IPR018110">
    <property type="entry name" value="Mandel_Rmase/mucon_lact_enz_CS"/>
</dbReference>
<dbReference type="SUPFAM" id="SSF54826">
    <property type="entry name" value="Enolase N-terminal domain-like"/>
    <property type="match status" value="1"/>
</dbReference>
<dbReference type="Gene3D" id="3.20.20.120">
    <property type="entry name" value="Enolase-like C-terminal domain"/>
    <property type="match status" value="1"/>
</dbReference>
<evidence type="ECO:0000313" key="5">
    <source>
        <dbReference type="Proteomes" id="UP000070163"/>
    </source>
</evidence>
<dbReference type="CDD" id="cd03316">
    <property type="entry name" value="MR_like"/>
    <property type="match status" value="1"/>
</dbReference>
<dbReference type="EMBL" id="LHXJ01000007">
    <property type="protein sequence ID" value="KXA91504.1"/>
    <property type="molecule type" value="Genomic_DNA"/>
</dbReference>
<accession>A0A133UBD0</accession>
<dbReference type="Pfam" id="PF02746">
    <property type="entry name" value="MR_MLE_N"/>
    <property type="match status" value="1"/>
</dbReference>
<evidence type="ECO:0000313" key="4">
    <source>
        <dbReference type="EMBL" id="KXA91504.1"/>
    </source>
</evidence>
<dbReference type="InterPro" id="IPR034593">
    <property type="entry name" value="DgoD-like"/>
</dbReference>
<gene>
    <name evidence="4" type="ORF">AKJ57_01030</name>
</gene>
<dbReference type="AlphaFoldDB" id="A0A133UBD0"/>
<dbReference type="GO" id="GO:0009063">
    <property type="term" value="P:amino acid catabolic process"/>
    <property type="evidence" value="ECO:0007669"/>
    <property type="project" value="InterPro"/>
</dbReference>
<dbReference type="GO" id="GO:0016829">
    <property type="term" value="F:lyase activity"/>
    <property type="evidence" value="ECO:0007669"/>
    <property type="project" value="UniProtKB-KW"/>
</dbReference>
<dbReference type="SFLD" id="SFLDS00001">
    <property type="entry name" value="Enolase"/>
    <property type="match status" value="1"/>
</dbReference>